<sequence length="138" mass="15332">MQRLQKARHARLVDRKVKRPQVLVCPSPPTERERLSGLIRFIAAQERGIVAAFPCVAWDGACNEVATDLAAASPSSSLSFAQSDKESGDFFFSGPVFRPLLQHGPSIFTFFRVFSCSWWVFPFLTRHVLSSLAASITC</sequence>
<dbReference type="Proteomes" id="UP000007129">
    <property type="component" value="Unassembled WGS sequence"/>
</dbReference>
<dbReference type="HOGENOM" id="CLU_1855627_0_0_1"/>
<comment type="caution">
    <text evidence="1">The sequence shown here is derived from an EMBL/GenBank/DDBJ whole genome shotgun (WGS) entry which is preliminary data.</text>
</comment>
<protein>
    <submittedName>
        <fullName evidence="1">Uncharacterized protein</fullName>
    </submittedName>
</protein>
<dbReference type="InParanoid" id="K2SD81"/>
<dbReference type="EMBL" id="AHHD01000088">
    <property type="protein sequence ID" value="EKG20354.1"/>
    <property type="molecule type" value="Genomic_DNA"/>
</dbReference>
<accession>K2SD81</accession>
<reference evidence="1 2" key="1">
    <citation type="journal article" date="2012" name="BMC Genomics">
        <title>Tools to kill: Genome of one of the most destructive plant pathogenic fungi Macrophomina phaseolina.</title>
        <authorList>
            <person name="Islam M.S."/>
            <person name="Haque M.S."/>
            <person name="Islam M.M."/>
            <person name="Emdad E.M."/>
            <person name="Halim A."/>
            <person name="Hossen Q.M.M."/>
            <person name="Hossain M.Z."/>
            <person name="Ahmed B."/>
            <person name="Rahim S."/>
            <person name="Rahman M.S."/>
            <person name="Alam M.M."/>
            <person name="Hou S."/>
            <person name="Wan X."/>
            <person name="Saito J.A."/>
            <person name="Alam M."/>
        </authorList>
    </citation>
    <scope>NUCLEOTIDE SEQUENCE [LARGE SCALE GENOMIC DNA]</scope>
    <source>
        <strain evidence="1 2">MS6</strain>
    </source>
</reference>
<name>K2SD81_MACPH</name>
<evidence type="ECO:0000313" key="1">
    <source>
        <dbReference type="EMBL" id="EKG20354.1"/>
    </source>
</evidence>
<dbReference type="VEuPathDB" id="FungiDB:MPH_02279"/>
<gene>
    <name evidence="1" type="ORF">MPH_02279</name>
</gene>
<organism evidence="1 2">
    <name type="scientific">Macrophomina phaseolina (strain MS6)</name>
    <name type="common">Charcoal rot fungus</name>
    <dbReference type="NCBI Taxonomy" id="1126212"/>
    <lineage>
        <taxon>Eukaryota</taxon>
        <taxon>Fungi</taxon>
        <taxon>Dikarya</taxon>
        <taxon>Ascomycota</taxon>
        <taxon>Pezizomycotina</taxon>
        <taxon>Dothideomycetes</taxon>
        <taxon>Dothideomycetes incertae sedis</taxon>
        <taxon>Botryosphaeriales</taxon>
        <taxon>Botryosphaeriaceae</taxon>
        <taxon>Macrophomina</taxon>
    </lineage>
</organism>
<proteinExistence type="predicted"/>
<dbReference type="AlphaFoldDB" id="K2SD81"/>
<evidence type="ECO:0000313" key="2">
    <source>
        <dbReference type="Proteomes" id="UP000007129"/>
    </source>
</evidence>